<dbReference type="PRINTS" id="PR00458">
    <property type="entry name" value="PEROXIDASE"/>
</dbReference>
<dbReference type="PANTHER" id="PTHR31517:SF84">
    <property type="entry name" value="PEROXIDASE"/>
    <property type="match status" value="1"/>
</dbReference>
<keyword evidence="13 20" id="KW-1015">Disulfide bond</keyword>
<keyword evidence="5 21" id="KW-0964">Secreted</keyword>
<dbReference type="Gene3D" id="1.10.420.10">
    <property type="entry name" value="Peroxidase, domain 2"/>
    <property type="match status" value="1"/>
</dbReference>
<evidence type="ECO:0000256" key="20">
    <source>
        <dbReference type="PIRSR" id="PIRSR600823-5"/>
    </source>
</evidence>
<organism evidence="23 24">
    <name type="scientific">Lithospermum erythrorhizon</name>
    <name type="common">Purple gromwell</name>
    <name type="synonym">Lithospermum officinale var. erythrorhizon</name>
    <dbReference type="NCBI Taxonomy" id="34254"/>
    <lineage>
        <taxon>Eukaryota</taxon>
        <taxon>Viridiplantae</taxon>
        <taxon>Streptophyta</taxon>
        <taxon>Embryophyta</taxon>
        <taxon>Tracheophyta</taxon>
        <taxon>Spermatophyta</taxon>
        <taxon>Magnoliopsida</taxon>
        <taxon>eudicotyledons</taxon>
        <taxon>Gunneridae</taxon>
        <taxon>Pentapetalae</taxon>
        <taxon>asterids</taxon>
        <taxon>lamiids</taxon>
        <taxon>Boraginales</taxon>
        <taxon>Boraginaceae</taxon>
        <taxon>Boraginoideae</taxon>
        <taxon>Lithospermeae</taxon>
        <taxon>Lithospermum</taxon>
    </lineage>
</organism>
<dbReference type="GO" id="GO:0005576">
    <property type="term" value="C:extracellular region"/>
    <property type="evidence" value="ECO:0007669"/>
    <property type="project" value="UniProtKB-SubCell"/>
</dbReference>
<feature type="binding site" evidence="18">
    <location>
        <position position="236"/>
    </location>
    <ligand>
        <name>Ca(2+)</name>
        <dbReference type="ChEBI" id="CHEBI:29108"/>
        <label>2</label>
    </ligand>
</feature>
<accession>A0AAV3NQY8</accession>
<comment type="caution">
    <text evidence="23">The sequence shown here is derived from an EMBL/GenBank/DDBJ whole genome shotgun (WGS) entry which is preliminary data.</text>
</comment>
<comment type="similarity">
    <text evidence="21">Belongs to the peroxidase family. Classical plant (class III) peroxidase subfamily.</text>
</comment>
<keyword evidence="6 21" id="KW-0575">Peroxidase</keyword>
<keyword evidence="11 21" id="KW-0560">Oxidoreductase</keyword>
<feature type="binding site" evidence="17">
    <location>
        <position position="154"/>
    </location>
    <ligand>
        <name>substrate</name>
    </ligand>
</feature>
<name>A0AAV3NQY8_LITER</name>
<evidence type="ECO:0000256" key="3">
    <source>
        <dbReference type="ARBA" id="ARBA00006873"/>
    </source>
</evidence>
<dbReference type="Pfam" id="PF00141">
    <property type="entry name" value="peroxidase"/>
    <property type="match status" value="1"/>
</dbReference>
<evidence type="ECO:0000256" key="10">
    <source>
        <dbReference type="ARBA" id="ARBA00022837"/>
    </source>
</evidence>
<evidence type="ECO:0000256" key="12">
    <source>
        <dbReference type="ARBA" id="ARBA00023004"/>
    </source>
</evidence>
<dbReference type="GO" id="GO:0020037">
    <property type="term" value="F:heme binding"/>
    <property type="evidence" value="ECO:0007669"/>
    <property type="project" value="UniProtKB-UniRule"/>
</dbReference>
<evidence type="ECO:0000256" key="18">
    <source>
        <dbReference type="PIRSR" id="PIRSR600823-3"/>
    </source>
</evidence>
<evidence type="ECO:0000256" key="14">
    <source>
        <dbReference type="ARBA" id="ARBA00023180"/>
    </source>
</evidence>
<dbReference type="InterPro" id="IPR019793">
    <property type="entry name" value="Peroxidases_heam-ligand_BS"/>
</dbReference>
<dbReference type="PROSITE" id="PS00435">
    <property type="entry name" value="PEROXIDASE_1"/>
    <property type="match status" value="1"/>
</dbReference>
<feature type="binding site" evidence="18">
    <location>
        <position position="72"/>
    </location>
    <ligand>
        <name>Ca(2+)</name>
        <dbReference type="ChEBI" id="CHEBI:29108"/>
        <label>1</label>
    </ligand>
</feature>
<dbReference type="GO" id="GO:0046872">
    <property type="term" value="F:metal ion binding"/>
    <property type="evidence" value="ECO:0007669"/>
    <property type="project" value="UniProtKB-UniRule"/>
</dbReference>
<dbReference type="InterPro" id="IPR033905">
    <property type="entry name" value="Secretory_peroxidase"/>
</dbReference>
<dbReference type="PANTHER" id="PTHR31517">
    <property type="match status" value="1"/>
</dbReference>
<sequence length="321" mass="35028">MRVLLMLFLVASLFQSSSQGKLKVGFYDKICPDAENIVSRVVREEFESDRNLAAVLLRLHFHDCFVEGCDGSILIEGENAERDAFGHQGVGGFDVIEKAKAELEGNCPTTVSCADIVAMAARDAVFLANGPFYRVETGRRDGEVSNVSLADQMPDVSDSIQKLKELFFKKGLSEKDLVVLSGAHTIGTTACFFMTQRLYNFIPGGGSDPSINQQFLLELQSTCPPDGDVNVRLPIDRGSTERFDNQILQNIRGGFAVLQSDAALYEDEATKRVVDSYFDILSPLTGSSFEADFASSMVKMGKIGVKTGSQGTIRRVCGAFN</sequence>
<feature type="binding site" evidence="18">
    <location>
        <position position="70"/>
    </location>
    <ligand>
        <name>Ca(2+)</name>
        <dbReference type="ChEBI" id="CHEBI:29108"/>
        <label>1</label>
    </ligand>
</feature>
<dbReference type="FunFam" id="1.10.520.10:FF:000008">
    <property type="entry name" value="Peroxidase"/>
    <property type="match status" value="1"/>
</dbReference>
<evidence type="ECO:0000256" key="6">
    <source>
        <dbReference type="ARBA" id="ARBA00022559"/>
    </source>
</evidence>
<evidence type="ECO:0000256" key="11">
    <source>
        <dbReference type="ARBA" id="ARBA00023002"/>
    </source>
</evidence>
<evidence type="ECO:0000256" key="5">
    <source>
        <dbReference type="ARBA" id="ARBA00022525"/>
    </source>
</evidence>
<comment type="cofactor">
    <cofactor evidence="18 21">
        <name>heme b</name>
        <dbReference type="ChEBI" id="CHEBI:60344"/>
    </cofactor>
    <text evidence="18 21">Binds 1 heme b (iron(II)-protoporphyrin IX) group per subunit.</text>
</comment>
<dbReference type="AlphaFoldDB" id="A0AAV3NQY8"/>
<feature type="disulfide bond" evidence="20">
    <location>
        <begin position="191"/>
        <end position="223"/>
    </location>
</feature>
<reference evidence="23 24" key="1">
    <citation type="submission" date="2024-01" db="EMBL/GenBank/DDBJ databases">
        <title>The complete chloroplast genome sequence of Lithospermum erythrorhizon: insights into the phylogenetic relationship among Boraginaceae species and the maternal lineages of purple gromwells.</title>
        <authorList>
            <person name="Okada T."/>
            <person name="Watanabe K."/>
        </authorList>
    </citation>
    <scope>NUCLEOTIDE SEQUENCE [LARGE SCALE GENOMIC DNA]</scope>
</reference>
<dbReference type="Gene3D" id="1.10.520.10">
    <property type="match status" value="1"/>
</dbReference>
<comment type="similarity">
    <text evidence="3">Belongs to the peroxidase family. Ascorbate peroxidase subfamily.</text>
</comment>
<evidence type="ECO:0000256" key="4">
    <source>
        <dbReference type="ARBA" id="ARBA00012313"/>
    </source>
</evidence>
<evidence type="ECO:0000256" key="9">
    <source>
        <dbReference type="ARBA" id="ARBA00022729"/>
    </source>
</evidence>
<evidence type="ECO:0000256" key="13">
    <source>
        <dbReference type="ARBA" id="ARBA00023157"/>
    </source>
</evidence>
<feature type="disulfide bond" evidence="20">
    <location>
        <begin position="64"/>
        <end position="69"/>
    </location>
</feature>
<comment type="function">
    <text evidence="2">Removal of H(2)O(2), oxidation of toxic reductants, biosynthesis and degradation of lignin, suberization, auxin catabolism, response to environmental stresses such as wounding, pathogen attack and oxidative stress. These functions might be dependent on each isozyme/isoform in each plant tissue.</text>
</comment>
<evidence type="ECO:0000313" key="23">
    <source>
        <dbReference type="EMBL" id="GAA0141343.1"/>
    </source>
</evidence>
<feature type="signal peptide" evidence="21">
    <location>
        <begin position="1"/>
        <end position="19"/>
    </location>
</feature>
<keyword evidence="9 21" id="KW-0732">Signal</keyword>
<feature type="binding site" evidence="18">
    <location>
        <position position="81"/>
    </location>
    <ligand>
        <name>Ca(2+)</name>
        <dbReference type="ChEBI" id="CHEBI:29108"/>
        <label>1</label>
    </ligand>
</feature>
<keyword evidence="15 21" id="KW-0376">Hydrogen peroxide</keyword>
<dbReference type="FunFam" id="1.10.420.10:FF:000010">
    <property type="entry name" value="Peroxidase"/>
    <property type="match status" value="1"/>
</dbReference>
<feature type="binding site" evidence="18">
    <location>
        <position position="244"/>
    </location>
    <ligand>
        <name>Ca(2+)</name>
        <dbReference type="ChEBI" id="CHEBI:29108"/>
        <label>2</label>
    </ligand>
</feature>
<dbReference type="GO" id="GO:0140825">
    <property type="term" value="F:lactoperoxidase activity"/>
    <property type="evidence" value="ECO:0007669"/>
    <property type="project" value="UniProtKB-EC"/>
</dbReference>
<dbReference type="EC" id="1.11.1.7" evidence="4 21"/>
<dbReference type="PROSITE" id="PS00436">
    <property type="entry name" value="PEROXIDASE_2"/>
    <property type="match status" value="1"/>
</dbReference>
<evidence type="ECO:0000256" key="2">
    <source>
        <dbReference type="ARBA" id="ARBA00002322"/>
    </source>
</evidence>
<feature type="binding site" evidence="18">
    <location>
        <position position="185"/>
    </location>
    <ligand>
        <name>Ca(2+)</name>
        <dbReference type="ChEBI" id="CHEBI:29108"/>
        <label>2</label>
    </ligand>
</feature>
<feature type="binding site" description="axial binding residue" evidence="18">
    <location>
        <position position="184"/>
    </location>
    <ligand>
        <name>heme b</name>
        <dbReference type="ChEBI" id="CHEBI:60344"/>
    </ligand>
    <ligandPart>
        <name>Fe</name>
        <dbReference type="ChEBI" id="CHEBI:18248"/>
    </ligandPart>
</feature>
<keyword evidence="7 21" id="KW-0349">Heme</keyword>
<comment type="subcellular location">
    <subcellularLocation>
        <location evidence="21">Secreted</location>
    </subcellularLocation>
</comment>
<keyword evidence="14" id="KW-0325">Glycoprotein</keyword>
<feature type="chain" id="PRO_5043094516" description="Peroxidase" evidence="21">
    <location>
        <begin position="20"/>
        <end position="321"/>
    </location>
</feature>
<keyword evidence="8 18" id="KW-0479">Metal-binding</keyword>
<evidence type="ECO:0000256" key="21">
    <source>
        <dbReference type="RuleBase" id="RU362060"/>
    </source>
</evidence>
<feature type="binding site" evidence="18">
    <location>
        <position position="68"/>
    </location>
    <ligand>
        <name>Ca(2+)</name>
        <dbReference type="ChEBI" id="CHEBI:29108"/>
        <label>1</label>
    </ligand>
</feature>
<feature type="binding site" evidence="18">
    <location>
        <position position="66"/>
    </location>
    <ligand>
        <name>Ca(2+)</name>
        <dbReference type="ChEBI" id="CHEBI:29108"/>
        <label>1</label>
    </ligand>
</feature>
<comment type="cofactor">
    <cofactor evidence="18 21">
        <name>Ca(2+)</name>
        <dbReference type="ChEBI" id="CHEBI:29108"/>
    </cofactor>
    <text evidence="18 21">Binds 2 calcium ions per subunit.</text>
</comment>
<dbReference type="Proteomes" id="UP001454036">
    <property type="component" value="Unassembled WGS sequence"/>
</dbReference>
<dbReference type="InterPro" id="IPR019794">
    <property type="entry name" value="Peroxidases_AS"/>
</dbReference>
<dbReference type="CDD" id="cd00693">
    <property type="entry name" value="secretory_peroxidase"/>
    <property type="match status" value="1"/>
</dbReference>
<evidence type="ECO:0000256" key="19">
    <source>
        <dbReference type="PIRSR" id="PIRSR600823-4"/>
    </source>
</evidence>
<evidence type="ECO:0000256" key="1">
    <source>
        <dbReference type="ARBA" id="ARBA00000189"/>
    </source>
</evidence>
<evidence type="ECO:0000256" key="15">
    <source>
        <dbReference type="ARBA" id="ARBA00023324"/>
    </source>
</evidence>
<proteinExistence type="inferred from homology"/>
<feature type="site" description="Transition state stabilizer" evidence="19">
    <location>
        <position position="58"/>
    </location>
</feature>
<feature type="active site" description="Proton acceptor" evidence="16">
    <location>
        <position position="62"/>
    </location>
</feature>
<evidence type="ECO:0000256" key="17">
    <source>
        <dbReference type="PIRSR" id="PIRSR600823-2"/>
    </source>
</evidence>
<comment type="catalytic activity">
    <reaction evidence="1 21">
        <text>2 a phenolic donor + H2O2 = 2 a phenolic radical donor + 2 H2O</text>
        <dbReference type="Rhea" id="RHEA:56136"/>
        <dbReference type="ChEBI" id="CHEBI:15377"/>
        <dbReference type="ChEBI" id="CHEBI:16240"/>
        <dbReference type="ChEBI" id="CHEBI:139520"/>
        <dbReference type="ChEBI" id="CHEBI:139521"/>
        <dbReference type="EC" id="1.11.1.7"/>
    </reaction>
</comment>
<feature type="disulfide bond" evidence="20">
    <location>
        <begin position="31"/>
        <end position="107"/>
    </location>
</feature>
<evidence type="ECO:0000256" key="8">
    <source>
        <dbReference type="ARBA" id="ARBA00022723"/>
    </source>
</evidence>
<keyword evidence="10 18" id="KW-0106">Calcium</keyword>
<dbReference type="EMBL" id="BAABME010000274">
    <property type="protein sequence ID" value="GAA0141343.1"/>
    <property type="molecule type" value="Genomic_DNA"/>
</dbReference>
<dbReference type="InterPro" id="IPR002016">
    <property type="entry name" value="Haem_peroxidase"/>
</dbReference>
<feature type="binding site" evidence="18">
    <location>
        <position position="63"/>
    </location>
    <ligand>
        <name>Ca(2+)</name>
        <dbReference type="ChEBI" id="CHEBI:29108"/>
        <label>1</label>
    </ligand>
</feature>
<gene>
    <name evidence="23" type="ORF">LIER_02507</name>
</gene>
<keyword evidence="24" id="KW-1185">Reference proteome</keyword>
<dbReference type="GO" id="GO:0006979">
    <property type="term" value="P:response to oxidative stress"/>
    <property type="evidence" value="ECO:0007669"/>
    <property type="project" value="UniProtKB-UniRule"/>
</dbReference>
<protein>
    <recommendedName>
        <fullName evidence="4 21">Peroxidase</fullName>
        <ecNumber evidence="4 21">1.11.1.7</ecNumber>
    </recommendedName>
</protein>
<feature type="disulfide bond" evidence="20">
    <location>
        <begin position="113"/>
        <end position="317"/>
    </location>
</feature>
<evidence type="ECO:0000256" key="16">
    <source>
        <dbReference type="PIRSR" id="PIRSR600823-1"/>
    </source>
</evidence>
<feature type="domain" description="Plant heme peroxidase family profile" evidence="22">
    <location>
        <begin position="21"/>
        <end position="321"/>
    </location>
</feature>
<dbReference type="GO" id="GO:0042744">
    <property type="term" value="P:hydrogen peroxide catabolic process"/>
    <property type="evidence" value="ECO:0007669"/>
    <property type="project" value="UniProtKB-KW"/>
</dbReference>
<dbReference type="InterPro" id="IPR010255">
    <property type="entry name" value="Haem_peroxidase_sf"/>
</dbReference>
<evidence type="ECO:0000313" key="24">
    <source>
        <dbReference type="Proteomes" id="UP001454036"/>
    </source>
</evidence>
<dbReference type="SUPFAM" id="SSF48113">
    <property type="entry name" value="Heme-dependent peroxidases"/>
    <property type="match status" value="1"/>
</dbReference>
<dbReference type="PROSITE" id="PS50873">
    <property type="entry name" value="PEROXIDASE_4"/>
    <property type="match status" value="1"/>
</dbReference>
<dbReference type="PRINTS" id="PR00461">
    <property type="entry name" value="PLPEROXIDASE"/>
</dbReference>
<dbReference type="InterPro" id="IPR000823">
    <property type="entry name" value="Peroxidase_pln"/>
</dbReference>
<evidence type="ECO:0000259" key="22">
    <source>
        <dbReference type="PROSITE" id="PS50873"/>
    </source>
</evidence>
<keyword evidence="12 18" id="KW-0408">Iron</keyword>
<evidence type="ECO:0000256" key="7">
    <source>
        <dbReference type="ARBA" id="ARBA00022617"/>
    </source>
</evidence>